<dbReference type="RefSeq" id="XP_028879237.1">
    <property type="nucleotide sequence ID" value="XM_029029444.1"/>
</dbReference>
<gene>
    <name evidence="2" type="ORF">TM35_000371440</name>
</gene>
<evidence type="ECO:0000256" key="1">
    <source>
        <dbReference type="SAM" id="MobiDB-lite"/>
    </source>
</evidence>
<organism evidence="2 3">
    <name type="scientific">Trypanosoma theileri</name>
    <dbReference type="NCBI Taxonomy" id="67003"/>
    <lineage>
        <taxon>Eukaryota</taxon>
        <taxon>Discoba</taxon>
        <taxon>Euglenozoa</taxon>
        <taxon>Kinetoplastea</taxon>
        <taxon>Metakinetoplastina</taxon>
        <taxon>Trypanosomatida</taxon>
        <taxon>Trypanosomatidae</taxon>
        <taxon>Trypanosoma</taxon>
    </lineage>
</organism>
<comment type="caution">
    <text evidence="2">The sequence shown here is derived from an EMBL/GenBank/DDBJ whole genome shotgun (WGS) entry which is preliminary data.</text>
</comment>
<dbReference type="OrthoDB" id="10544346at2759"/>
<keyword evidence="3" id="KW-1185">Reference proteome</keyword>
<feature type="region of interest" description="Disordered" evidence="1">
    <location>
        <begin position="19"/>
        <end position="68"/>
    </location>
</feature>
<dbReference type="GeneID" id="39989224"/>
<accession>A0A1X0NKR4</accession>
<name>A0A1X0NKR4_9TRYP</name>
<dbReference type="VEuPathDB" id="TriTrypDB:TM35_000371440"/>
<dbReference type="AlphaFoldDB" id="A0A1X0NKR4"/>
<evidence type="ECO:0000313" key="3">
    <source>
        <dbReference type="Proteomes" id="UP000192257"/>
    </source>
</evidence>
<protein>
    <submittedName>
        <fullName evidence="2">Uncharacterized protein</fullName>
    </submittedName>
</protein>
<dbReference type="EMBL" id="NBCO01000037">
    <property type="protein sequence ID" value="ORC85171.1"/>
    <property type="molecule type" value="Genomic_DNA"/>
</dbReference>
<proteinExistence type="predicted"/>
<evidence type="ECO:0000313" key="2">
    <source>
        <dbReference type="EMBL" id="ORC85171.1"/>
    </source>
</evidence>
<dbReference type="Proteomes" id="UP000192257">
    <property type="component" value="Unassembled WGS sequence"/>
</dbReference>
<sequence length="166" mass="19306">MRNQDTAAQSQLEAALEKIKRKRTTERSQCKPDNRTKSTPTKKGRNLSSWAWKPESALPHTEERPKLGFQGIQELRQPIWTESNRPSEKIRTFEGMMEYLGDASPGEVVAAYRQLFPRPVNPGIFYQDAWNNFVRWLDSIRNEGISAQLVQMRRQIYTQLRVIQTA</sequence>
<feature type="compositionally biased region" description="Basic and acidic residues" evidence="1">
    <location>
        <begin position="25"/>
        <end position="36"/>
    </location>
</feature>
<reference evidence="2 3" key="1">
    <citation type="submission" date="2017-03" db="EMBL/GenBank/DDBJ databases">
        <title>An alternative strategy for trypanosome survival in the mammalian bloodstream revealed through genome and transcriptome analysis of the ubiquitous bovine parasite Trypanosoma (Megatrypanum) theileri.</title>
        <authorList>
            <person name="Kelly S."/>
            <person name="Ivens A."/>
            <person name="Mott A."/>
            <person name="O'Neill E."/>
            <person name="Emms D."/>
            <person name="Macleod O."/>
            <person name="Voorheis P."/>
            <person name="Matthews J."/>
            <person name="Matthews K."/>
            <person name="Carrington M."/>
        </authorList>
    </citation>
    <scope>NUCLEOTIDE SEQUENCE [LARGE SCALE GENOMIC DNA]</scope>
    <source>
        <strain evidence="2">Edinburgh</strain>
    </source>
</reference>